<dbReference type="PANTHER" id="PTHR11042:SF160">
    <property type="entry name" value="EUKARYOTIC TRANSLATION INITIATION FACTOR 2-ALPHA KINASE 1"/>
    <property type="match status" value="1"/>
</dbReference>
<keyword evidence="6 7" id="KW-0067">ATP-binding</keyword>
<dbReference type="SUPFAM" id="SSF56112">
    <property type="entry name" value="Protein kinase-like (PK-like)"/>
    <property type="match status" value="1"/>
</dbReference>
<organism evidence="9 10">
    <name type="scientific">Porites evermanni</name>
    <dbReference type="NCBI Taxonomy" id="104178"/>
    <lineage>
        <taxon>Eukaryota</taxon>
        <taxon>Metazoa</taxon>
        <taxon>Cnidaria</taxon>
        <taxon>Anthozoa</taxon>
        <taxon>Hexacorallia</taxon>
        <taxon>Scleractinia</taxon>
        <taxon>Fungiina</taxon>
        <taxon>Poritidae</taxon>
        <taxon>Porites</taxon>
    </lineage>
</organism>
<evidence type="ECO:0000259" key="8">
    <source>
        <dbReference type="PROSITE" id="PS50011"/>
    </source>
</evidence>
<dbReference type="EC" id="2.7.11.1" evidence="1"/>
<keyword evidence="5" id="KW-0418">Kinase</keyword>
<dbReference type="PANTHER" id="PTHR11042">
    <property type="entry name" value="EUKARYOTIC TRANSLATION INITIATION FACTOR 2-ALPHA KINASE EIF2-ALPHA KINASE -RELATED"/>
    <property type="match status" value="1"/>
</dbReference>
<keyword evidence="2" id="KW-0723">Serine/threonine-protein kinase</keyword>
<name>A0ABN8PYB9_9CNID</name>
<feature type="non-terminal residue" evidence="9">
    <location>
        <position position="523"/>
    </location>
</feature>
<dbReference type="EMBL" id="CALNXI010001008">
    <property type="protein sequence ID" value="CAH3151216.1"/>
    <property type="molecule type" value="Genomic_DNA"/>
</dbReference>
<dbReference type="Proteomes" id="UP001159427">
    <property type="component" value="Unassembled WGS sequence"/>
</dbReference>
<evidence type="ECO:0000256" key="4">
    <source>
        <dbReference type="ARBA" id="ARBA00022741"/>
    </source>
</evidence>
<feature type="domain" description="Protein kinase" evidence="8">
    <location>
        <begin position="34"/>
        <end position="319"/>
    </location>
</feature>
<dbReference type="InterPro" id="IPR011009">
    <property type="entry name" value="Kinase-like_dom_sf"/>
</dbReference>
<reference evidence="9 10" key="1">
    <citation type="submission" date="2022-05" db="EMBL/GenBank/DDBJ databases">
        <authorList>
            <consortium name="Genoscope - CEA"/>
            <person name="William W."/>
        </authorList>
    </citation>
    <scope>NUCLEOTIDE SEQUENCE [LARGE SCALE GENOMIC DNA]</scope>
</reference>
<evidence type="ECO:0000313" key="9">
    <source>
        <dbReference type="EMBL" id="CAH3151216.1"/>
    </source>
</evidence>
<keyword evidence="10" id="KW-1185">Reference proteome</keyword>
<dbReference type="Gene3D" id="1.10.510.10">
    <property type="entry name" value="Transferase(Phosphotransferase) domain 1"/>
    <property type="match status" value="1"/>
</dbReference>
<dbReference type="Pfam" id="PF00069">
    <property type="entry name" value="Pkinase"/>
    <property type="match status" value="1"/>
</dbReference>
<evidence type="ECO:0000256" key="2">
    <source>
        <dbReference type="ARBA" id="ARBA00022527"/>
    </source>
</evidence>
<sequence length="523" mass="58175">LSPSTVELLNEAAVLPAVIDDAVGIISSSGLQIDPSSQPLGSGTFGTCFPALKRATLKCAVKVYRYMDYDQFYRELVAMLRCNRHKNAGVVELWWICIPPSGTTGLPRLVMPLVKGVTLDEWVSRYSRRSKPTTLRVVLQLVEAVQHLHDTVNIVHGDLGWKNVVINVARNYHLTLIDFGNVRDSDKGKRRLWEHGSYFFSPPEALCRRPCHQTTAELHVLGVLLICIARGSTQGLCEAPLTFEDGRNRGEAASVLERFSWDNWRFVRGAPPCYRDEMDKLNVRKSVRRDLDRGFSVAIDSRWDDSLNAVVFTVVTPYGEKSQIILTNTDVPRRISNMCPVVQDPTLITRDPSTPSELLGQFFLDPTQVSEHVRKRGIKPYDYVNKAIHDIESLPGGYAGAQSSAECLSKFDCMQRTATAVFSYDIATPKFGTDGASAAIITGDAAEVWNFFGLAKMPLQDSVLEVFCSAIGVKPDDSLEKRINSPMKRTREVPLFQVTDTKKQGLDFTSITSLAVLTMNSIP</sequence>
<keyword evidence="3" id="KW-0808">Transferase</keyword>
<gene>
    <name evidence="9" type="ORF">PEVE_00000354</name>
</gene>
<keyword evidence="4 7" id="KW-0547">Nucleotide-binding</keyword>
<dbReference type="PROSITE" id="PS50011">
    <property type="entry name" value="PROTEIN_KINASE_DOM"/>
    <property type="match status" value="1"/>
</dbReference>
<dbReference type="InterPro" id="IPR000719">
    <property type="entry name" value="Prot_kinase_dom"/>
</dbReference>
<evidence type="ECO:0000313" key="10">
    <source>
        <dbReference type="Proteomes" id="UP001159427"/>
    </source>
</evidence>
<protein>
    <recommendedName>
        <fullName evidence="1">non-specific serine/threonine protein kinase</fullName>
        <ecNumber evidence="1">2.7.11.1</ecNumber>
    </recommendedName>
</protein>
<evidence type="ECO:0000256" key="5">
    <source>
        <dbReference type="ARBA" id="ARBA00022777"/>
    </source>
</evidence>
<feature type="binding site" evidence="7">
    <location>
        <position position="62"/>
    </location>
    <ligand>
        <name>ATP</name>
        <dbReference type="ChEBI" id="CHEBI:30616"/>
    </ligand>
</feature>
<evidence type="ECO:0000256" key="6">
    <source>
        <dbReference type="ARBA" id="ARBA00022840"/>
    </source>
</evidence>
<dbReference type="CDD" id="cd00180">
    <property type="entry name" value="PKc"/>
    <property type="match status" value="1"/>
</dbReference>
<dbReference type="InterPro" id="IPR017441">
    <property type="entry name" value="Protein_kinase_ATP_BS"/>
</dbReference>
<comment type="caution">
    <text evidence="9">The sequence shown here is derived from an EMBL/GenBank/DDBJ whole genome shotgun (WGS) entry which is preliminary data.</text>
</comment>
<accession>A0ABN8PYB9</accession>
<proteinExistence type="predicted"/>
<evidence type="ECO:0000256" key="3">
    <source>
        <dbReference type="ARBA" id="ARBA00022679"/>
    </source>
</evidence>
<dbReference type="InterPro" id="IPR050339">
    <property type="entry name" value="CC_SR_Kinase"/>
</dbReference>
<dbReference type="PROSITE" id="PS00107">
    <property type="entry name" value="PROTEIN_KINASE_ATP"/>
    <property type="match status" value="1"/>
</dbReference>
<dbReference type="SMART" id="SM00220">
    <property type="entry name" value="S_TKc"/>
    <property type="match status" value="1"/>
</dbReference>
<evidence type="ECO:0000256" key="1">
    <source>
        <dbReference type="ARBA" id="ARBA00012513"/>
    </source>
</evidence>
<evidence type="ECO:0000256" key="7">
    <source>
        <dbReference type="PROSITE-ProRule" id="PRU10141"/>
    </source>
</evidence>
<feature type="non-terminal residue" evidence="9">
    <location>
        <position position="1"/>
    </location>
</feature>